<accession>A0A1G4PKG0</accession>
<dbReference type="SUPFAM" id="SSF53448">
    <property type="entry name" value="Nucleotide-diphospho-sugar transferases"/>
    <property type="match status" value="1"/>
</dbReference>
<dbReference type="PANTHER" id="PTHR43630">
    <property type="entry name" value="POLY-BETA-1,6-N-ACETYL-D-GLUCOSAMINE SYNTHASE"/>
    <property type="match status" value="1"/>
</dbReference>
<dbReference type="STRING" id="260084.SAMN02927928_0439"/>
<evidence type="ECO:0000256" key="1">
    <source>
        <dbReference type="ARBA" id="ARBA00038494"/>
    </source>
</evidence>
<dbReference type="PANTHER" id="PTHR43630:SF2">
    <property type="entry name" value="GLYCOSYLTRANSFERASE"/>
    <property type="match status" value="1"/>
</dbReference>
<dbReference type="Pfam" id="PF00535">
    <property type="entry name" value="Glycos_transf_2"/>
    <property type="match status" value="1"/>
</dbReference>
<sequence>MDAIEPTPLSCCIIARNEGDRIGDCIRAVQGLVSEVVVIDSGSTDDTVAVAEKLGARVIHHDWPGYGPQKRYSEDCASYDWILNLDADEIVTPALFNEIRALMAAGPKLNAYRFRIRNVYPGKTKPRLWADYHNYVRLYDRRVVRFRESLVHDTVDTKAEPVGQLHGAVMHFSARSYEHIRAKLDSYTNLQAKVLKKPAWAIWLRLPFEYPFVFLRYFIFRAHFTGGWDGLYSSHLAAEARLNRLRKILSAQKAVKDAA</sequence>
<comment type="similarity">
    <text evidence="1">Belongs to the glycosyltransferase 2 family. WaaE/KdtX subfamily.</text>
</comment>
<protein>
    <submittedName>
        <fullName evidence="3">Glycosyltransferase involved in cell wall bisynthesis</fullName>
    </submittedName>
</protein>
<evidence type="ECO:0000313" key="3">
    <source>
        <dbReference type="EMBL" id="SCW32599.1"/>
    </source>
</evidence>
<dbReference type="Gene3D" id="3.90.550.10">
    <property type="entry name" value="Spore Coat Polysaccharide Biosynthesis Protein SpsA, Chain A"/>
    <property type="match status" value="1"/>
</dbReference>
<reference evidence="4" key="1">
    <citation type="submission" date="2016-10" db="EMBL/GenBank/DDBJ databases">
        <authorList>
            <person name="Varghese N."/>
            <person name="Submissions S."/>
        </authorList>
    </citation>
    <scope>NUCLEOTIDE SEQUENCE [LARGE SCALE GENOMIC DNA]</scope>
    <source>
        <strain evidence="4">CGMCC 1.3431</strain>
    </source>
</reference>
<dbReference type="OrthoDB" id="9815923at2"/>
<dbReference type="InterPro" id="IPR001173">
    <property type="entry name" value="Glyco_trans_2-like"/>
</dbReference>
<feature type="domain" description="Glycosyltransferase 2-like" evidence="2">
    <location>
        <begin position="10"/>
        <end position="134"/>
    </location>
</feature>
<dbReference type="Proteomes" id="UP000199150">
    <property type="component" value="Unassembled WGS sequence"/>
</dbReference>
<evidence type="ECO:0000313" key="4">
    <source>
        <dbReference type="Proteomes" id="UP000199150"/>
    </source>
</evidence>
<organism evidence="3 4">
    <name type="scientific">Asticcacaulis taihuensis</name>
    <dbReference type="NCBI Taxonomy" id="260084"/>
    <lineage>
        <taxon>Bacteria</taxon>
        <taxon>Pseudomonadati</taxon>
        <taxon>Pseudomonadota</taxon>
        <taxon>Alphaproteobacteria</taxon>
        <taxon>Caulobacterales</taxon>
        <taxon>Caulobacteraceae</taxon>
        <taxon>Asticcacaulis</taxon>
    </lineage>
</organism>
<evidence type="ECO:0000259" key="2">
    <source>
        <dbReference type="Pfam" id="PF00535"/>
    </source>
</evidence>
<proteinExistence type="inferred from homology"/>
<gene>
    <name evidence="3" type="ORF">SAMN02927928_0439</name>
</gene>
<dbReference type="EMBL" id="FMTS01000001">
    <property type="protein sequence ID" value="SCW32599.1"/>
    <property type="molecule type" value="Genomic_DNA"/>
</dbReference>
<dbReference type="InterPro" id="IPR029044">
    <property type="entry name" value="Nucleotide-diphossugar_trans"/>
</dbReference>
<dbReference type="GO" id="GO:0016740">
    <property type="term" value="F:transferase activity"/>
    <property type="evidence" value="ECO:0007669"/>
    <property type="project" value="UniProtKB-KW"/>
</dbReference>
<keyword evidence="4" id="KW-1185">Reference proteome</keyword>
<name>A0A1G4PKG0_9CAUL</name>
<dbReference type="AlphaFoldDB" id="A0A1G4PKG0"/>
<dbReference type="CDD" id="cd02511">
    <property type="entry name" value="Beta4Glucosyltransferase"/>
    <property type="match status" value="1"/>
</dbReference>
<dbReference type="RefSeq" id="WP_090643125.1">
    <property type="nucleotide sequence ID" value="NZ_CBCRYE010000001.1"/>
</dbReference>
<keyword evidence="3" id="KW-0808">Transferase</keyword>